<sequence length="426" mass="46007">MRVLLTCFANDTHFHGLVPLAWALRAAGHEVRVASQPALSDTITQAGLTAVPVGRDTAFLELMGEIGADVQKYSTGIDLGVRAELTSWEYLLGMHTTLVPTFYSLVNDEPFVDGLVALTRAWRPDLILWEHFSFAGALAARATGTPHARVLWGSDLIVRFRRDFLAERANRPAEHREDPMAEWLGWAAERLGSTFDEELVTGQWTIDPLPRSMRLPTGTTTVPMRYVPYNGRAVVPAWVRRRARRPRICLTLGVSARQTLGDGVSLAEVLAALGDVDAEIVATLDASQRKLLGPVPDNVRLVDFVPLHALMPTCSAIVHHGGAGTWLTAAAHGVPQIVLGDLWDNLLRARQTQAAGAGLFIHPSEVTAAGLGEGVRRVLTDPSIRAAAQRVRDEMNAEPTPGEVVTVLERLAASGGRGRGGGNHAG</sequence>
<dbReference type="InterPro" id="IPR010610">
    <property type="entry name" value="EryCIII-like_C"/>
</dbReference>
<dbReference type="SUPFAM" id="SSF53756">
    <property type="entry name" value="UDP-Glycosyltransferase/glycogen phosphorylase"/>
    <property type="match status" value="1"/>
</dbReference>
<dbReference type="PANTHER" id="PTHR48050:SF13">
    <property type="entry name" value="STEROL 3-BETA-GLUCOSYLTRANSFERASE UGT80A2"/>
    <property type="match status" value="1"/>
</dbReference>
<dbReference type="InterPro" id="IPR050426">
    <property type="entry name" value="Glycosyltransferase_28"/>
</dbReference>
<protein>
    <submittedName>
        <fullName evidence="7">Oleandolide olivosyltransferase OleG2</fullName>
    </submittedName>
</protein>
<feature type="domain" description="Erythromycin biosynthesis protein CIII-like N-terminal" evidence="6">
    <location>
        <begin position="22"/>
        <end position="253"/>
    </location>
</feature>
<organism evidence="7 8">
    <name type="scientific">Streptomyces lavenduligriseus</name>
    <dbReference type="NCBI Taxonomy" id="67315"/>
    <lineage>
        <taxon>Bacteria</taxon>
        <taxon>Bacillati</taxon>
        <taxon>Actinomycetota</taxon>
        <taxon>Actinomycetes</taxon>
        <taxon>Kitasatosporales</taxon>
        <taxon>Streptomycetaceae</taxon>
        <taxon>Streptomyces</taxon>
    </lineage>
</organism>
<dbReference type="Pfam" id="PF06722">
    <property type="entry name" value="EryCIII-like_C"/>
    <property type="match status" value="1"/>
</dbReference>
<evidence type="ECO:0000313" key="8">
    <source>
        <dbReference type="Proteomes" id="UP001202052"/>
    </source>
</evidence>
<keyword evidence="4" id="KW-0045">Antibiotic biosynthesis</keyword>
<dbReference type="CDD" id="cd03784">
    <property type="entry name" value="GT1_Gtf-like"/>
    <property type="match status" value="1"/>
</dbReference>
<evidence type="ECO:0000259" key="5">
    <source>
        <dbReference type="Pfam" id="PF06722"/>
    </source>
</evidence>
<evidence type="ECO:0000256" key="1">
    <source>
        <dbReference type="ARBA" id="ARBA00006962"/>
    </source>
</evidence>
<comment type="caution">
    <text evidence="7">The sequence shown here is derived from an EMBL/GenBank/DDBJ whole genome shotgun (WGS) entry which is preliminary data.</text>
</comment>
<accession>A0ABT0NLY0</accession>
<gene>
    <name evidence="7" type="primary">oleG2</name>
    <name evidence="7" type="ORF">M4438_02745</name>
</gene>
<evidence type="ECO:0000313" key="7">
    <source>
        <dbReference type="EMBL" id="MCL3992457.1"/>
    </source>
</evidence>
<proteinExistence type="inferred from homology"/>
<dbReference type="InterPro" id="IPR048284">
    <property type="entry name" value="EryCIII-like_N"/>
</dbReference>
<dbReference type="PANTHER" id="PTHR48050">
    <property type="entry name" value="STEROL 3-BETA-GLUCOSYLTRANSFERASE"/>
    <property type="match status" value="1"/>
</dbReference>
<feature type="domain" description="Erythromycin biosynthesis protein CIII-like C-terminal" evidence="5">
    <location>
        <begin position="268"/>
        <end position="411"/>
    </location>
</feature>
<dbReference type="InterPro" id="IPR002213">
    <property type="entry name" value="UDP_glucos_trans"/>
</dbReference>
<comment type="similarity">
    <text evidence="1">Belongs to the glycosyltransferase 28 family.</text>
</comment>
<keyword evidence="2" id="KW-0328">Glycosyltransferase</keyword>
<dbReference type="EMBL" id="JAMCCK010000005">
    <property type="protein sequence ID" value="MCL3992457.1"/>
    <property type="molecule type" value="Genomic_DNA"/>
</dbReference>
<dbReference type="NCBIfam" id="TIGR04516">
    <property type="entry name" value="glycosyl_450act"/>
    <property type="match status" value="1"/>
</dbReference>
<keyword evidence="3" id="KW-0808">Transferase</keyword>
<dbReference type="RefSeq" id="WP_249457008.1">
    <property type="nucleotide sequence ID" value="NZ_JAMCCK010000005.1"/>
</dbReference>
<name>A0ABT0NLY0_9ACTN</name>
<dbReference type="Proteomes" id="UP001202052">
    <property type="component" value="Unassembled WGS sequence"/>
</dbReference>
<dbReference type="InterPro" id="IPR030953">
    <property type="entry name" value="Glycosyl_450act"/>
</dbReference>
<keyword evidence="8" id="KW-1185">Reference proteome</keyword>
<evidence type="ECO:0000256" key="4">
    <source>
        <dbReference type="ARBA" id="ARBA00023194"/>
    </source>
</evidence>
<evidence type="ECO:0000256" key="2">
    <source>
        <dbReference type="ARBA" id="ARBA00022676"/>
    </source>
</evidence>
<reference evidence="7 8" key="1">
    <citation type="submission" date="2022-05" db="EMBL/GenBank/DDBJ databases">
        <title>Genome Resource of Streptomyces lavenduligriseus GA1-1, a Strain with Broad-Spectrum Antifungal Activity against Phytopathogenic Fungi.</title>
        <authorList>
            <person name="Qi D."/>
        </authorList>
    </citation>
    <scope>NUCLEOTIDE SEQUENCE [LARGE SCALE GENOMIC DNA]</scope>
    <source>
        <strain evidence="7 8">GA1-1</strain>
    </source>
</reference>
<dbReference type="Pfam" id="PF21036">
    <property type="entry name" value="EryCIII-like_N"/>
    <property type="match status" value="1"/>
</dbReference>
<evidence type="ECO:0000256" key="3">
    <source>
        <dbReference type="ARBA" id="ARBA00022679"/>
    </source>
</evidence>
<dbReference type="Gene3D" id="3.40.50.2000">
    <property type="entry name" value="Glycogen Phosphorylase B"/>
    <property type="match status" value="2"/>
</dbReference>
<evidence type="ECO:0000259" key="6">
    <source>
        <dbReference type="Pfam" id="PF21036"/>
    </source>
</evidence>